<dbReference type="Proteomes" id="UP000036403">
    <property type="component" value="Unassembled WGS sequence"/>
</dbReference>
<protein>
    <submittedName>
        <fullName evidence="2">Addiction module antidote protein</fullName>
    </submittedName>
</protein>
<feature type="compositionally biased region" description="Low complexity" evidence="1">
    <location>
        <begin position="41"/>
        <end position="56"/>
    </location>
</feature>
<dbReference type="PaxDb" id="67767-A0A0J7K8Q8"/>
<comment type="caution">
    <text evidence="2">The sequence shown here is derived from an EMBL/GenBank/DDBJ whole genome shotgun (WGS) entry which is preliminary data.</text>
</comment>
<organism evidence="2 3">
    <name type="scientific">Lasius niger</name>
    <name type="common">Black garden ant</name>
    <dbReference type="NCBI Taxonomy" id="67767"/>
    <lineage>
        <taxon>Eukaryota</taxon>
        <taxon>Metazoa</taxon>
        <taxon>Ecdysozoa</taxon>
        <taxon>Arthropoda</taxon>
        <taxon>Hexapoda</taxon>
        <taxon>Insecta</taxon>
        <taxon>Pterygota</taxon>
        <taxon>Neoptera</taxon>
        <taxon>Endopterygota</taxon>
        <taxon>Hymenoptera</taxon>
        <taxon>Apocrita</taxon>
        <taxon>Aculeata</taxon>
        <taxon>Formicoidea</taxon>
        <taxon>Formicidae</taxon>
        <taxon>Formicinae</taxon>
        <taxon>Lasius</taxon>
        <taxon>Lasius</taxon>
    </lineage>
</organism>
<proteinExistence type="predicted"/>
<evidence type="ECO:0000313" key="2">
    <source>
        <dbReference type="EMBL" id="KMQ86576.1"/>
    </source>
</evidence>
<accession>A0A0J7K8Q8</accession>
<sequence length="97" mass="10193">MGKESGASLTGDQPTDNIAEIGVSLTRDLLTDNTVEPVAGTSRSSSRCTSRSSRPVRYRSVAKEVGTGPKGEILMRNVLVAIGESEASEGEADQRVV</sequence>
<name>A0A0J7K8Q8_LASNI</name>
<dbReference type="AlphaFoldDB" id="A0A0J7K8Q8"/>
<feature type="region of interest" description="Disordered" evidence="1">
    <location>
        <begin position="34"/>
        <end position="56"/>
    </location>
</feature>
<dbReference type="EMBL" id="LBMM01011878">
    <property type="protein sequence ID" value="KMQ86576.1"/>
    <property type="molecule type" value="Genomic_DNA"/>
</dbReference>
<reference evidence="2 3" key="1">
    <citation type="submission" date="2015-04" db="EMBL/GenBank/DDBJ databases">
        <title>Lasius niger genome sequencing.</title>
        <authorList>
            <person name="Konorov E.A."/>
            <person name="Nikitin M.A."/>
            <person name="Kirill M.V."/>
            <person name="Chang P."/>
        </authorList>
    </citation>
    <scope>NUCLEOTIDE SEQUENCE [LARGE SCALE GENOMIC DNA]</scope>
    <source>
        <tissue evidence="2">Whole</tissue>
    </source>
</reference>
<gene>
    <name evidence="2" type="ORF">RF55_14406</name>
</gene>
<evidence type="ECO:0000313" key="3">
    <source>
        <dbReference type="Proteomes" id="UP000036403"/>
    </source>
</evidence>
<evidence type="ECO:0000256" key="1">
    <source>
        <dbReference type="SAM" id="MobiDB-lite"/>
    </source>
</evidence>
<keyword evidence="3" id="KW-1185">Reference proteome</keyword>